<keyword evidence="1" id="KW-0732">Signal</keyword>
<name>A0ABN7AQA7_9HEMI</name>
<organism evidence="2 3">
    <name type="scientific">Nesidiocoris tenuis</name>
    <dbReference type="NCBI Taxonomy" id="355587"/>
    <lineage>
        <taxon>Eukaryota</taxon>
        <taxon>Metazoa</taxon>
        <taxon>Ecdysozoa</taxon>
        <taxon>Arthropoda</taxon>
        <taxon>Hexapoda</taxon>
        <taxon>Insecta</taxon>
        <taxon>Pterygota</taxon>
        <taxon>Neoptera</taxon>
        <taxon>Paraneoptera</taxon>
        <taxon>Hemiptera</taxon>
        <taxon>Heteroptera</taxon>
        <taxon>Panheteroptera</taxon>
        <taxon>Cimicomorpha</taxon>
        <taxon>Miridae</taxon>
        <taxon>Dicyphina</taxon>
        <taxon>Nesidiocoris</taxon>
    </lineage>
</organism>
<dbReference type="EMBL" id="AP028913">
    <property type="protein sequence ID" value="BES94391.1"/>
    <property type="molecule type" value="Genomic_DNA"/>
</dbReference>
<reference evidence="2 3" key="1">
    <citation type="submission" date="2023-09" db="EMBL/GenBank/DDBJ databases">
        <title>Nesidiocoris tenuis whole genome shotgun sequence.</title>
        <authorList>
            <person name="Shibata T."/>
            <person name="Shimoda M."/>
            <person name="Kobayashi T."/>
            <person name="Uehara T."/>
        </authorList>
    </citation>
    <scope>NUCLEOTIDE SEQUENCE [LARGE SCALE GENOMIC DNA]</scope>
    <source>
        <strain evidence="2 3">Japan</strain>
    </source>
</reference>
<evidence type="ECO:0000313" key="3">
    <source>
        <dbReference type="Proteomes" id="UP001307889"/>
    </source>
</evidence>
<feature type="signal peptide" evidence="1">
    <location>
        <begin position="1"/>
        <end position="22"/>
    </location>
</feature>
<evidence type="ECO:0000256" key="1">
    <source>
        <dbReference type="SAM" id="SignalP"/>
    </source>
</evidence>
<accession>A0ABN7AQA7</accession>
<feature type="chain" id="PRO_5046334540" evidence="1">
    <location>
        <begin position="23"/>
        <end position="238"/>
    </location>
</feature>
<evidence type="ECO:0000313" key="2">
    <source>
        <dbReference type="EMBL" id="BES94391.1"/>
    </source>
</evidence>
<protein>
    <submittedName>
        <fullName evidence="2">Uncharacterized protein</fullName>
    </submittedName>
</protein>
<gene>
    <name evidence="2" type="ORF">NTJ_07200</name>
</gene>
<proteinExistence type="predicted"/>
<keyword evidence="3" id="KW-1185">Reference proteome</keyword>
<sequence length="238" mass="27584">MFSGVPSVIAALLLVKISISHGSENCYTDCSYVWTDKGVQDNAQFQTLKNFSGGRVTERFTWRWKSNKDHGMWDVFYTELPSKGVKSGGFYYIKPIKQKSAFLNWKLFNGTLTWSSQNRQIHLENWNLTICNIGVQVFFKSNGDQWTYQIGNIKIGGGESGNTFVGDDMFSGYVKQRKSKDLIRIRRETEDLEQDRKNTWNKIKGWFKELFDQGPEDARGWMTRIADWILGLLERMLS</sequence>
<dbReference type="Proteomes" id="UP001307889">
    <property type="component" value="Chromosome 5"/>
</dbReference>